<keyword evidence="8" id="KW-1185">Reference proteome</keyword>
<sequence length="485" mass="53235">MLGGWASAQRLRSPTLPSNTPALYRGLEKALDEKRAHHGLVNLRRPVPGAADFSSNDALSLASTGQIRKAFFEELSRYPDFSLGSTGSRLLDGNNTYVEDIEQEVADFHRAETGLITNSGYEANGAIFTAIPQPGDVILYDELIHASVHDGMKHTKASSKLPFLHNDVDSFASTLRSVRDAHPRIRAGESTIFVAVETVYSMDGDVCPLAEMVATAKQIFPFTQTVQFIVDEAHSTGVIGRRGSGLVCLLGLEKEIAIRVHTFGKALGSHGAIVLANDTIRNTLINFARGVIYTTAPSFPMLAAIRAGYGLLNSGETQQAQDKIQKLIKHFFATMANSMTFARAEFLGMCSIPVMENWETKPFLSHIVPIWTKEKYNYYLMFHIQLAGYCAWAIDSPVVPEGTGRVRFVFHANNTLAEVDGLAQTILEFFSEMIELKSSKSTPRAAQKVYRYLSERNLGDGPTVNIQYSKPELVYAETGAVAAAM</sequence>
<dbReference type="InterPro" id="IPR015424">
    <property type="entry name" value="PyrdxlP-dep_Trfase"/>
</dbReference>
<dbReference type="eggNOG" id="KOG1360">
    <property type="taxonomic scope" value="Eukaryota"/>
</dbReference>
<dbReference type="GO" id="GO:0030170">
    <property type="term" value="F:pyridoxal phosphate binding"/>
    <property type="evidence" value="ECO:0007669"/>
    <property type="project" value="InterPro"/>
</dbReference>
<comment type="similarity">
    <text evidence="2">Belongs to the class-II pyridoxal-phosphate-dependent aminotransferase family. BioF subfamily.</text>
</comment>
<evidence type="ECO:0000313" key="7">
    <source>
        <dbReference type="EMBL" id="EME79087.1"/>
    </source>
</evidence>
<dbReference type="OrthoDB" id="2382073at2759"/>
<dbReference type="KEGG" id="pfj:MYCFIDRAFT_34548"/>
<feature type="domain" description="Aminotransferase class I/classII large" evidence="6">
    <location>
        <begin position="52"/>
        <end position="425"/>
    </location>
</feature>
<dbReference type="Gene3D" id="3.40.640.10">
    <property type="entry name" value="Type I PLP-dependent aspartate aminotransferase-like (Major domain)"/>
    <property type="match status" value="1"/>
</dbReference>
<accession>M3ANP4</accession>
<dbReference type="AlphaFoldDB" id="M3ANP4"/>
<dbReference type="HOGENOM" id="CLU_015846_3_0_1"/>
<evidence type="ECO:0000259" key="6">
    <source>
        <dbReference type="Pfam" id="PF00155"/>
    </source>
</evidence>
<dbReference type="Gene3D" id="3.90.1150.10">
    <property type="entry name" value="Aspartate Aminotransferase, domain 1"/>
    <property type="match status" value="1"/>
</dbReference>
<dbReference type="SUPFAM" id="SSF53383">
    <property type="entry name" value="PLP-dependent transferases"/>
    <property type="match status" value="1"/>
</dbReference>
<dbReference type="GeneID" id="19338999"/>
<evidence type="ECO:0000313" key="8">
    <source>
        <dbReference type="Proteomes" id="UP000016932"/>
    </source>
</evidence>
<proteinExistence type="inferred from homology"/>
<dbReference type="PROSITE" id="PS00599">
    <property type="entry name" value="AA_TRANSFER_CLASS_2"/>
    <property type="match status" value="1"/>
</dbReference>
<reference evidence="7 8" key="1">
    <citation type="journal article" date="2012" name="PLoS Pathog.">
        <title>Diverse lifestyles and strategies of plant pathogenesis encoded in the genomes of eighteen Dothideomycetes fungi.</title>
        <authorList>
            <person name="Ohm R.A."/>
            <person name="Feau N."/>
            <person name="Henrissat B."/>
            <person name="Schoch C.L."/>
            <person name="Horwitz B.A."/>
            <person name="Barry K.W."/>
            <person name="Condon B.J."/>
            <person name="Copeland A.C."/>
            <person name="Dhillon B."/>
            <person name="Glaser F."/>
            <person name="Hesse C.N."/>
            <person name="Kosti I."/>
            <person name="LaButti K."/>
            <person name="Lindquist E.A."/>
            <person name="Lucas S."/>
            <person name="Salamov A.A."/>
            <person name="Bradshaw R.E."/>
            <person name="Ciuffetti L."/>
            <person name="Hamelin R.C."/>
            <person name="Kema G.H.J."/>
            <person name="Lawrence C."/>
            <person name="Scott J.A."/>
            <person name="Spatafora J.W."/>
            <person name="Turgeon B.G."/>
            <person name="de Wit P.J.G.M."/>
            <person name="Zhong S."/>
            <person name="Goodwin S.B."/>
            <person name="Grigoriev I.V."/>
        </authorList>
    </citation>
    <scope>NUCLEOTIDE SEQUENCE [LARGE SCALE GENOMIC DNA]</scope>
    <source>
        <strain evidence="7 8">CIRAD86</strain>
    </source>
</reference>
<dbReference type="InterPro" id="IPR004839">
    <property type="entry name" value="Aminotransferase_I/II_large"/>
</dbReference>
<dbReference type="InterPro" id="IPR015422">
    <property type="entry name" value="PyrdxlP-dep_Trfase_small"/>
</dbReference>
<dbReference type="InterPro" id="IPR001917">
    <property type="entry name" value="Aminotrans_II_pyridoxalP_BS"/>
</dbReference>
<keyword evidence="4 5" id="KW-0663">Pyridoxal phosphate</keyword>
<organism evidence="7 8">
    <name type="scientific">Pseudocercospora fijiensis (strain CIRAD86)</name>
    <name type="common">Black leaf streak disease fungus</name>
    <name type="synonym">Mycosphaerella fijiensis</name>
    <dbReference type="NCBI Taxonomy" id="383855"/>
    <lineage>
        <taxon>Eukaryota</taxon>
        <taxon>Fungi</taxon>
        <taxon>Dikarya</taxon>
        <taxon>Ascomycota</taxon>
        <taxon>Pezizomycotina</taxon>
        <taxon>Dothideomycetes</taxon>
        <taxon>Dothideomycetidae</taxon>
        <taxon>Mycosphaerellales</taxon>
        <taxon>Mycosphaerellaceae</taxon>
        <taxon>Pseudocercospora</taxon>
    </lineage>
</organism>
<dbReference type="InterPro" id="IPR050087">
    <property type="entry name" value="AON_synthase_class-II"/>
</dbReference>
<evidence type="ECO:0000256" key="3">
    <source>
        <dbReference type="ARBA" id="ARBA00022679"/>
    </source>
</evidence>
<dbReference type="Proteomes" id="UP000016932">
    <property type="component" value="Unassembled WGS sequence"/>
</dbReference>
<dbReference type="RefSeq" id="XP_007929637.1">
    <property type="nucleotide sequence ID" value="XM_007931446.1"/>
</dbReference>
<dbReference type="VEuPathDB" id="FungiDB:MYCFIDRAFT_34548"/>
<dbReference type="EMBL" id="KB446562">
    <property type="protein sequence ID" value="EME79087.1"/>
    <property type="molecule type" value="Genomic_DNA"/>
</dbReference>
<evidence type="ECO:0000256" key="2">
    <source>
        <dbReference type="ARBA" id="ARBA00010008"/>
    </source>
</evidence>
<keyword evidence="3" id="KW-0808">Transferase</keyword>
<name>M3ANP4_PSEFD</name>
<dbReference type="InterPro" id="IPR015421">
    <property type="entry name" value="PyrdxlP-dep_Trfase_major"/>
</dbReference>
<dbReference type="PANTHER" id="PTHR13693:SF77">
    <property type="entry name" value="8-AMINO-7-OXONONANOATE SYNTHASE"/>
    <property type="match status" value="1"/>
</dbReference>
<gene>
    <name evidence="7" type="ORF">MYCFIDRAFT_34548</name>
</gene>
<dbReference type="GO" id="GO:0016740">
    <property type="term" value="F:transferase activity"/>
    <property type="evidence" value="ECO:0007669"/>
    <property type="project" value="UniProtKB-KW"/>
</dbReference>
<dbReference type="Pfam" id="PF00155">
    <property type="entry name" value="Aminotran_1_2"/>
    <property type="match status" value="1"/>
</dbReference>
<evidence type="ECO:0000256" key="1">
    <source>
        <dbReference type="ARBA" id="ARBA00001933"/>
    </source>
</evidence>
<comment type="cofactor">
    <cofactor evidence="1 5">
        <name>pyridoxal 5'-phosphate</name>
        <dbReference type="ChEBI" id="CHEBI:597326"/>
    </cofactor>
</comment>
<evidence type="ECO:0000256" key="4">
    <source>
        <dbReference type="ARBA" id="ARBA00022898"/>
    </source>
</evidence>
<dbReference type="PANTHER" id="PTHR13693">
    <property type="entry name" value="CLASS II AMINOTRANSFERASE/8-AMINO-7-OXONONANOATE SYNTHASE"/>
    <property type="match status" value="1"/>
</dbReference>
<dbReference type="GO" id="GO:0009102">
    <property type="term" value="P:biotin biosynthetic process"/>
    <property type="evidence" value="ECO:0007669"/>
    <property type="project" value="TreeGrafter"/>
</dbReference>
<evidence type="ECO:0000256" key="5">
    <source>
        <dbReference type="RuleBase" id="RU003693"/>
    </source>
</evidence>
<protein>
    <recommendedName>
        <fullName evidence="6">Aminotransferase class I/classII large domain-containing protein</fullName>
    </recommendedName>
</protein>
<dbReference type="STRING" id="383855.M3ANP4"/>